<dbReference type="InterPro" id="IPR003497">
    <property type="entry name" value="BRO_N_domain"/>
</dbReference>
<reference evidence="2 3" key="1">
    <citation type="submission" date="2014-11" db="EMBL/GenBank/DDBJ databases">
        <title>Genome sequence and analysis of novel Kurthia sp.</title>
        <authorList>
            <person name="Lawson J.N."/>
            <person name="Gonzalez J.E."/>
            <person name="Rinauldi L."/>
            <person name="Xuan Z."/>
            <person name="Firman A."/>
            <person name="Shaddox L."/>
            <person name="Trudeau A."/>
            <person name="Shah S."/>
            <person name="Reiman D."/>
        </authorList>
    </citation>
    <scope>NUCLEOTIDE SEQUENCE [LARGE SCALE GENOMIC DNA]</scope>
    <source>
        <strain evidence="2 3">3B1D</strain>
    </source>
</reference>
<feature type="domain" description="Bro-N" evidence="1">
    <location>
        <begin position="1"/>
        <end position="112"/>
    </location>
</feature>
<dbReference type="PANTHER" id="PTHR36180">
    <property type="entry name" value="DNA-BINDING PROTEIN-RELATED-RELATED"/>
    <property type="match status" value="1"/>
</dbReference>
<evidence type="ECO:0000259" key="1">
    <source>
        <dbReference type="PROSITE" id="PS51750"/>
    </source>
</evidence>
<evidence type="ECO:0000313" key="2">
    <source>
        <dbReference type="EMBL" id="RUS55097.1"/>
    </source>
</evidence>
<proteinExistence type="predicted"/>
<comment type="caution">
    <text evidence="2">The sequence shown here is derived from an EMBL/GenBank/DDBJ whole genome shotgun (WGS) entry which is preliminary data.</text>
</comment>
<name>A0A433RSF8_9BACL</name>
<dbReference type="AlphaFoldDB" id="A0A433RSF8"/>
<evidence type="ECO:0000313" key="3">
    <source>
        <dbReference type="Proteomes" id="UP000288623"/>
    </source>
</evidence>
<organism evidence="2 3">
    <name type="scientific">Candidatus Kurthia intestinigallinarum</name>
    <dbReference type="NCBI Taxonomy" id="1562256"/>
    <lineage>
        <taxon>Bacteria</taxon>
        <taxon>Bacillati</taxon>
        <taxon>Bacillota</taxon>
        <taxon>Bacilli</taxon>
        <taxon>Bacillales</taxon>
        <taxon>Caryophanaceae</taxon>
        <taxon>Kurthia</taxon>
    </lineage>
</organism>
<dbReference type="Proteomes" id="UP000288623">
    <property type="component" value="Unassembled WGS sequence"/>
</dbReference>
<gene>
    <name evidence="2" type="ORF">QI30_09040</name>
</gene>
<dbReference type="PANTHER" id="PTHR36180:SF2">
    <property type="entry name" value="BRO FAMILY PROTEIN"/>
    <property type="match status" value="1"/>
</dbReference>
<dbReference type="SMART" id="SM01040">
    <property type="entry name" value="Bro-N"/>
    <property type="match status" value="1"/>
</dbReference>
<dbReference type="EMBL" id="JTFC01000031">
    <property type="protein sequence ID" value="RUS55097.1"/>
    <property type="molecule type" value="Genomic_DNA"/>
</dbReference>
<dbReference type="Pfam" id="PF02498">
    <property type="entry name" value="Bro-N"/>
    <property type="match status" value="1"/>
</dbReference>
<accession>A0A433RSF8</accession>
<dbReference type="OrthoDB" id="9812611at2"/>
<dbReference type="GO" id="GO:0003677">
    <property type="term" value="F:DNA binding"/>
    <property type="evidence" value="ECO:0007669"/>
    <property type="project" value="InterPro"/>
</dbReference>
<dbReference type="Pfam" id="PF03374">
    <property type="entry name" value="ANT"/>
    <property type="match status" value="1"/>
</dbReference>
<sequence>MNELQIFNFEENQVRTVTIDNKPFFIGKDVAETLGYENPQKAIRDHVDMEDKKMGERNVTPPIMDTLGRCQYPTLINESGVYALIFSSKLTAAKKFKRWITSEVLPNIRKHGAHLTPDTIEKVLTDPDTIIQIATQLKEERAKRMQAEVVIEQQKPKVLFADAVEASDSSILIGQLAKLITQNGLRIGQNNLFKWLRDQGYLGRKGAHYNEPTQYAVERGWFEVVERTVPKSDGSVRITRTTKVTGKGQIYFINKLLTQAM</sequence>
<keyword evidence="3" id="KW-1185">Reference proteome</keyword>
<protein>
    <submittedName>
        <fullName evidence="2">Antirepressor</fullName>
    </submittedName>
</protein>
<dbReference type="PROSITE" id="PS51750">
    <property type="entry name" value="BRO_N"/>
    <property type="match status" value="1"/>
</dbReference>
<dbReference type="InterPro" id="IPR005039">
    <property type="entry name" value="Ant_C"/>
</dbReference>
<dbReference type="RefSeq" id="WP_126990599.1">
    <property type="nucleotide sequence ID" value="NZ_JTFC01000031.1"/>
</dbReference>